<feature type="transmembrane region" description="Helical" evidence="1">
    <location>
        <begin position="477"/>
        <end position="504"/>
    </location>
</feature>
<feature type="transmembrane region" description="Helical" evidence="1">
    <location>
        <begin position="365"/>
        <end position="384"/>
    </location>
</feature>
<dbReference type="Pfam" id="PF05684">
    <property type="entry name" value="DUF819"/>
    <property type="match status" value="1"/>
</dbReference>
<feature type="transmembrane region" description="Helical" evidence="1">
    <location>
        <begin position="93"/>
        <end position="110"/>
    </location>
</feature>
<dbReference type="AlphaFoldDB" id="A0A383V839"/>
<keyword evidence="1" id="KW-0472">Membrane</keyword>
<feature type="transmembrane region" description="Helical" evidence="1">
    <location>
        <begin position="177"/>
        <end position="203"/>
    </location>
</feature>
<sequence>MNCCYSARQLRHLPQQHRPTPHASSRNLTPCSIGHFSVASTRRPWRRRHCQQLQAAAEAAVIAAAAAAAPAAWCLPLPGGSSLLLPCLWPAAGPWGVWVGLVAAGAFGMWSERTRLGRELSGALVATLAGMFLANAGYMPPHPPEADTVFKFLLPLAVPLLLLGANMRRILAETGPLLAAFLLGSAATAAGSVAAMALCPLTALGEEGWKIAAALTARHIGGAVNYMVGGGVAGWGVLVVRAVVGAVAESLGVSPSTFGAGLAADDLILTLYFVGIYSLARNIPPEAQQQQQAGEQQLEPQLAAAAGSPQPAAAASSSSSSSGGHGGVGGRNINVYAGMMALALAATIAHLGTSIAQLAGAPSQALSAITALSLAAASAAPRLLAPLAASGEGLALMLMQVFFAAVGSSADIRLVVATAPVLFAWSALALGCHLGLLLGLGRLAGFSRKELLLASNANIGGPSTVAGMAAAKGWPGLLVPAVLVSSLGYGLGSAVGLGLGGSVLRALCV</sequence>
<evidence type="ECO:0000256" key="1">
    <source>
        <dbReference type="SAM" id="Phobius"/>
    </source>
</evidence>
<dbReference type="PANTHER" id="PTHR34289">
    <property type="entry name" value="PROTEIN, PUTATIVE (DUF819)-RELATED"/>
    <property type="match status" value="1"/>
</dbReference>
<feature type="transmembrane region" description="Helical" evidence="1">
    <location>
        <begin position="223"/>
        <end position="244"/>
    </location>
</feature>
<name>A0A383V839_TETOB</name>
<proteinExistence type="predicted"/>
<dbReference type="STRING" id="3088.A0A383V839"/>
<dbReference type="InterPro" id="IPR000540">
    <property type="entry name" value="Flag_MotA_CS"/>
</dbReference>
<keyword evidence="1" id="KW-1133">Transmembrane helix</keyword>
<evidence type="ECO:0000313" key="2">
    <source>
        <dbReference type="EMBL" id="SZX60744.1"/>
    </source>
</evidence>
<dbReference type="PROSITE" id="PS01307">
    <property type="entry name" value="MOTA"/>
    <property type="match status" value="1"/>
</dbReference>
<evidence type="ECO:0000313" key="3">
    <source>
        <dbReference type="Proteomes" id="UP000256970"/>
    </source>
</evidence>
<feature type="transmembrane region" description="Helical" evidence="1">
    <location>
        <begin position="335"/>
        <end position="359"/>
    </location>
</feature>
<evidence type="ECO:0008006" key="4">
    <source>
        <dbReference type="Google" id="ProtNLM"/>
    </source>
</evidence>
<dbReference type="EMBL" id="FNXT01000098">
    <property type="protein sequence ID" value="SZX60744.1"/>
    <property type="molecule type" value="Genomic_DNA"/>
</dbReference>
<feature type="transmembrane region" description="Helical" evidence="1">
    <location>
        <begin position="146"/>
        <end position="165"/>
    </location>
</feature>
<protein>
    <recommendedName>
        <fullName evidence="4">DUF819 domain-containing protein</fullName>
    </recommendedName>
</protein>
<dbReference type="InterPro" id="IPR008537">
    <property type="entry name" value="DUF819"/>
</dbReference>
<feature type="transmembrane region" description="Helical" evidence="1">
    <location>
        <begin position="422"/>
        <end position="444"/>
    </location>
</feature>
<dbReference type="PANTHER" id="PTHR34289:SF3">
    <property type="entry name" value="PROTEIN, PUTATIVE (DUF819)-RELATED"/>
    <property type="match status" value="1"/>
</dbReference>
<feature type="transmembrane region" description="Helical" evidence="1">
    <location>
        <begin position="53"/>
        <end position="73"/>
    </location>
</feature>
<feature type="transmembrane region" description="Helical" evidence="1">
    <location>
        <begin position="122"/>
        <end position="140"/>
    </location>
</feature>
<keyword evidence="3" id="KW-1185">Reference proteome</keyword>
<reference evidence="2 3" key="1">
    <citation type="submission" date="2016-10" db="EMBL/GenBank/DDBJ databases">
        <authorList>
            <person name="Cai Z."/>
        </authorList>
    </citation>
    <scope>NUCLEOTIDE SEQUENCE [LARGE SCALE GENOMIC DNA]</scope>
</reference>
<gene>
    <name evidence="2" type="ORF">BQ4739_LOCUS1268</name>
</gene>
<keyword evidence="1" id="KW-0812">Transmembrane</keyword>
<feature type="transmembrane region" description="Helical" evidence="1">
    <location>
        <begin position="396"/>
        <end position="416"/>
    </location>
</feature>
<accession>A0A383V839</accession>
<dbReference type="Proteomes" id="UP000256970">
    <property type="component" value="Unassembled WGS sequence"/>
</dbReference>
<organism evidence="2 3">
    <name type="scientific">Tetradesmus obliquus</name>
    <name type="common">Green alga</name>
    <name type="synonym">Acutodesmus obliquus</name>
    <dbReference type="NCBI Taxonomy" id="3088"/>
    <lineage>
        <taxon>Eukaryota</taxon>
        <taxon>Viridiplantae</taxon>
        <taxon>Chlorophyta</taxon>
        <taxon>core chlorophytes</taxon>
        <taxon>Chlorophyceae</taxon>
        <taxon>CS clade</taxon>
        <taxon>Sphaeropleales</taxon>
        <taxon>Scenedesmaceae</taxon>
        <taxon>Tetradesmus</taxon>
    </lineage>
</organism>